<dbReference type="InterPro" id="IPR050725">
    <property type="entry name" value="CysQ/Inositol_MonoPase"/>
</dbReference>
<keyword evidence="5 6" id="KW-0472">Membrane</keyword>
<dbReference type="Pfam" id="PF00459">
    <property type="entry name" value="Inositol_P"/>
    <property type="match status" value="1"/>
</dbReference>
<feature type="binding site" evidence="7">
    <location>
        <position position="73"/>
    </location>
    <ligand>
        <name>Mg(2+)</name>
        <dbReference type="ChEBI" id="CHEBI:18420"/>
        <label>1</label>
        <note>catalytic</note>
    </ligand>
</feature>
<comment type="function">
    <text evidence="6">Converts adenosine-3',5'-bisphosphate (PAP) to AMP.</text>
</comment>
<name>A0A1W6ZSB3_9HYPH</name>
<dbReference type="EC" id="3.1.3.7" evidence="6"/>
<comment type="similarity">
    <text evidence="1 6">Belongs to the inositol monophosphatase superfamily. CysQ family.</text>
</comment>
<evidence type="ECO:0000256" key="6">
    <source>
        <dbReference type="HAMAP-Rule" id="MF_02095"/>
    </source>
</evidence>
<feature type="binding site" evidence="7">
    <location>
        <position position="226"/>
    </location>
    <ligand>
        <name>Mg(2+)</name>
        <dbReference type="ChEBI" id="CHEBI:18420"/>
        <label>1</label>
        <note>catalytic</note>
    </ligand>
</feature>
<evidence type="ECO:0000256" key="2">
    <source>
        <dbReference type="ARBA" id="ARBA00022475"/>
    </source>
</evidence>
<dbReference type="GO" id="GO:0050427">
    <property type="term" value="P:3'-phosphoadenosine 5'-phosphosulfate metabolic process"/>
    <property type="evidence" value="ECO:0007669"/>
    <property type="project" value="TreeGrafter"/>
</dbReference>
<dbReference type="STRING" id="1235591.CAK95_15115"/>
<dbReference type="CDD" id="cd01638">
    <property type="entry name" value="CysQ"/>
    <property type="match status" value="1"/>
</dbReference>
<keyword evidence="9" id="KW-1185">Reference proteome</keyword>
<feature type="binding site" evidence="6">
    <location>
        <position position="226"/>
    </location>
    <ligand>
        <name>Mg(2+)</name>
        <dbReference type="ChEBI" id="CHEBI:18420"/>
        <label>2</label>
    </ligand>
</feature>
<dbReference type="InterPro" id="IPR000760">
    <property type="entry name" value="Inositol_monophosphatase-like"/>
</dbReference>
<dbReference type="HAMAP" id="MF_02095">
    <property type="entry name" value="CysQ"/>
    <property type="match status" value="1"/>
</dbReference>
<dbReference type="GO" id="GO:0005886">
    <property type="term" value="C:plasma membrane"/>
    <property type="evidence" value="ECO:0007669"/>
    <property type="project" value="UniProtKB-SubCell"/>
</dbReference>
<feature type="binding site" evidence="6">
    <location>
        <begin position="94"/>
        <end position="97"/>
    </location>
    <ligand>
        <name>substrate</name>
    </ligand>
</feature>
<dbReference type="PANTHER" id="PTHR43028">
    <property type="entry name" value="3'(2'),5'-BISPHOSPHATE NUCLEOTIDASE 1"/>
    <property type="match status" value="1"/>
</dbReference>
<dbReference type="GO" id="GO:0046854">
    <property type="term" value="P:phosphatidylinositol phosphate biosynthetic process"/>
    <property type="evidence" value="ECO:0007669"/>
    <property type="project" value="InterPro"/>
</dbReference>
<feature type="binding site" evidence="6">
    <location>
        <position position="226"/>
    </location>
    <ligand>
        <name>substrate</name>
    </ligand>
</feature>
<dbReference type="InterPro" id="IPR020550">
    <property type="entry name" value="Inositol_monophosphatase_CS"/>
</dbReference>
<dbReference type="NCBIfam" id="TIGR01331">
    <property type="entry name" value="bisphos_cysQ"/>
    <property type="match status" value="1"/>
</dbReference>
<evidence type="ECO:0000313" key="9">
    <source>
        <dbReference type="Proteomes" id="UP000194137"/>
    </source>
</evidence>
<dbReference type="OrthoDB" id="9785695at2"/>
<comment type="catalytic activity">
    <reaction evidence="6">
        <text>adenosine 3',5'-bisphosphate + H2O = AMP + phosphate</text>
        <dbReference type="Rhea" id="RHEA:10040"/>
        <dbReference type="ChEBI" id="CHEBI:15377"/>
        <dbReference type="ChEBI" id="CHEBI:43474"/>
        <dbReference type="ChEBI" id="CHEBI:58343"/>
        <dbReference type="ChEBI" id="CHEBI:456215"/>
        <dbReference type="EC" id="3.1.3.7"/>
    </reaction>
</comment>
<dbReference type="PANTHER" id="PTHR43028:SF5">
    <property type="entry name" value="3'(2'),5'-BISPHOSPHATE NUCLEOTIDASE 1"/>
    <property type="match status" value="1"/>
</dbReference>
<keyword evidence="2 6" id="KW-1003">Cell membrane</keyword>
<evidence type="ECO:0000313" key="8">
    <source>
        <dbReference type="EMBL" id="ARQ00252.1"/>
    </source>
</evidence>
<feature type="binding site" evidence="6">
    <location>
        <position position="94"/>
    </location>
    <ligand>
        <name>Mg(2+)</name>
        <dbReference type="ChEBI" id="CHEBI:18420"/>
        <label>1</label>
    </ligand>
</feature>
<dbReference type="GO" id="GO:0000287">
    <property type="term" value="F:magnesium ion binding"/>
    <property type="evidence" value="ECO:0007669"/>
    <property type="project" value="UniProtKB-UniRule"/>
</dbReference>
<dbReference type="InterPro" id="IPR006240">
    <property type="entry name" value="CysQ"/>
</dbReference>
<dbReference type="Gene3D" id="3.40.190.80">
    <property type="match status" value="1"/>
</dbReference>
<dbReference type="AlphaFoldDB" id="A0A1W6ZSB3"/>
<feature type="binding site" evidence="7">
    <location>
        <position position="95"/>
    </location>
    <ligand>
        <name>Mg(2+)</name>
        <dbReference type="ChEBI" id="CHEBI:18420"/>
        <label>1</label>
        <note>catalytic</note>
    </ligand>
</feature>
<organism evidence="8 9">
    <name type="scientific">Pseudorhodoplanes sinuspersici</name>
    <dbReference type="NCBI Taxonomy" id="1235591"/>
    <lineage>
        <taxon>Bacteria</taxon>
        <taxon>Pseudomonadati</taxon>
        <taxon>Pseudomonadota</taxon>
        <taxon>Alphaproteobacteria</taxon>
        <taxon>Hyphomicrobiales</taxon>
        <taxon>Pseudorhodoplanes</taxon>
    </lineage>
</organism>
<dbReference type="EMBL" id="CP021112">
    <property type="protein sequence ID" value="ARQ00252.1"/>
    <property type="molecule type" value="Genomic_DNA"/>
</dbReference>
<keyword evidence="3 6" id="KW-0997">Cell inner membrane</keyword>
<dbReference type="Proteomes" id="UP000194137">
    <property type="component" value="Chromosome"/>
</dbReference>
<dbReference type="KEGG" id="psin:CAK95_15115"/>
<dbReference type="Gene3D" id="3.30.540.10">
    <property type="entry name" value="Fructose-1,6-Bisphosphatase, subunit A, domain 1"/>
    <property type="match status" value="1"/>
</dbReference>
<keyword evidence="6 7" id="KW-0479">Metal-binding</keyword>
<evidence type="ECO:0000256" key="3">
    <source>
        <dbReference type="ARBA" id="ARBA00022519"/>
    </source>
</evidence>
<dbReference type="GO" id="GO:0008441">
    <property type="term" value="F:3'(2'),5'-bisphosphate nucleotidase activity"/>
    <property type="evidence" value="ECO:0007669"/>
    <property type="project" value="UniProtKB-UniRule"/>
</dbReference>
<feature type="binding site" evidence="6">
    <location>
        <position position="73"/>
    </location>
    <ligand>
        <name>substrate</name>
    </ligand>
</feature>
<dbReference type="PROSITE" id="PS00630">
    <property type="entry name" value="IMP_2"/>
    <property type="match status" value="1"/>
</dbReference>
<dbReference type="SUPFAM" id="SSF56655">
    <property type="entry name" value="Carbohydrate phosphatase"/>
    <property type="match status" value="1"/>
</dbReference>
<evidence type="ECO:0000256" key="1">
    <source>
        <dbReference type="ARBA" id="ARBA00005289"/>
    </source>
</evidence>
<feature type="binding site" evidence="6">
    <location>
        <position position="92"/>
    </location>
    <ligand>
        <name>Mg(2+)</name>
        <dbReference type="ChEBI" id="CHEBI:18420"/>
        <label>1</label>
    </ligand>
</feature>
<keyword evidence="6 7" id="KW-0460">Magnesium</keyword>
<sequence>MTNHSNFADPSLLDAMTDIASRAAAAIMCVRENGAVARTKSDSSPVTEADEAAEAIILEGLARILPGIGVVSEEAAAQTETFQVPDPFILVDPLDGTREFIEGRDEFTVNIAIIQNGRPVSGVVGAPALSTIWRGAMAIGSERLHLPAGMIAKDARDRSPLRTSAHRSGAWRAMVSRSHLDPATETWLTRFSTIERMDCGSSVKFCRIAEGKADVYPRLGRTSEWDIAAGDAVLSAAGGVVLTPDGEPVRYGQVARNLKVPSFIAWCSAADAAKYSTV</sequence>
<feature type="binding site" evidence="7">
    <location>
        <position position="94"/>
    </location>
    <ligand>
        <name>Mg(2+)</name>
        <dbReference type="ChEBI" id="CHEBI:18420"/>
        <label>1</label>
        <note>catalytic</note>
    </ligand>
</feature>
<feature type="binding site" evidence="6">
    <location>
        <position position="92"/>
    </location>
    <ligand>
        <name>Mg(2+)</name>
        <dbReference type="ChEBI" id="CHEBI:18420"/>
        <label>2</label>
    </ligand>
</feature>
<feature type="binding site" evidence="6">
    <location>
        <position position="73"/>
    </location>
    <ligand>
        <name>Mg(2+)</name>
        <dbReference type="ChEBI" id="CHEBI:18420"/>
        <label>1</label>
    </ligand>
</feature>
<evidence type="ECO:0000256" key="5">
    <source>
        <dbReference type="ARBA" id="ARBA00023136"/>
    </source>
</evidence>
<protein>
    <recommendedName>
        <fullName evidence="6">3'(2'),5'-bisphosphate nucleotidase CysQ</fullName>
        <ecNumber evidence="6">3.1.3.7</ecNumber>
    </recommendedName>
    <alternativeName>
        <fullName evidence="6">3'(2'),5-bisphosphonucleoside 3'(2')-phosphohydrolase</fullName>
    </alternativeName>
    <alternativeName>
        <fullName evidence="6">3'-phosphoadenosine 5'-phosphate phosphatase</fullName>
        <shortName evidence="6">PAP phosphatase</shortName>
    </alternativeName>
</protein>
<dbReference type="GO" id="GO:0000103">
    <property type="term" value="P:sulfate assimilation"/>
    <property type="evidence" value="ECO:0007669"/>
    <property type="project" value="TreeGrafter"/>
</dbReference>
<keyword evidence="4 6" id="KW-0378">Hydrolase</keyword>
<accession>A0A1W6ZSB3</accession>
<dbReference type="PRINTS" id="PR00377">
    <property type="entry name" value="IMPHPHTASES"/>
</dbReference>
<feature type="binding site" evidence="7">
    <location>
        <position position="92"/>
    </location>
    <ligand>
        <name>Mg(2+)</name>
        <dbReference type="ChEBI" id="CHEBI:18420"/>
        <label>1</label>
        <note>catalytic</note>
    </ligand>
</feature>
<dbReference type="RefSeq" id="WP_086088648.1">
    <property type="nucleotide sequence ID" value="NZ_CP021112.1"/>
</dbReference>
<feature type="binding site" evidence="6">
    <location>
        <position position="95"/>
    </location>
    <ligand>
        <name>Mg(2+)</name>
        <dbReference type="ChEBI" id="CHEBI:18420"/>
        <label>2</label>
    </ligand>
</feature>
<comment type="subcellular location">
    <subcellularLocation>
        <location evidence="6">Cell inner membrane</location>
        <topology evidence="6">Peripheral membrane protein</topology>
        <orientation evidence="6">Cytoplasmic side</orientation>
    </subcellularLocation>
</comment>
<comment type="cofactor">
    <cofactor evidence="6 7">
        <name>Mg(2+)</name>
        <dbReference type="ChEBI" id="CHEBI:18420"/>
    </cofactor>
</comment>
<reference evidence="8 9" key="1">
    <citation type="submission" date="2017-05" db="EMBL/GenBank/DDBJ databases">
        <title>Full genome sequence of Pseudorhodoplanes sinuspersici.</title>
        <authorList>
            <person name="Dastgheib S.M.M."/>
            <person name="Shavandi M."/>
            <person name="Tirandaz H."/>
        </authorList>
    </citation>
    <scope>NUCLEOTIDE SEQUENCE [LARGE SCALE GENOMIC DNA]</scope>
    <source>
        <strain evidence="8 9">RIPI110</strain>
    </source>
</reference>
<gene>
    <name evidence="6" type="primary">cysQ</name>
    <name evidence="8" type="ORF">CAK95_15115</name>
</gene>
<evidence type="ECO:0000256" key="7">
    <source>
        <dbReference type="PIRSR" id="PIRSR600760-2"/>
    </source>
</evidence>
<evidence type="ECO:0000256" key="4">
    <source>
        <dbReference type="ARBA" id="ARBA00022801"/>
    </source>
</evidence>
<proteinExistence type="inferred from homology"/>